<evidence type="ECO:0000256" key="13">
    <source>
        <dbReference type="ARBA" id="ARBA00023136"/>
    </source>
</evidence>
<evidence type="ECO:0000256" key="8">
    <source>
        <dbReference type="ARBA" id="ARBA00022729"/>
    </source>
</evidence>
<dbReference type="GO" id="GO:0061630">
    <property type="term" value="F:ubiquitin protein ligase activity"/>
    <property type="evidence" value="ECO:0007669"/>
    <property type="project" value="UniProtKB-EC"/>
</dbReference>
<dbReference type="PANTHER" id="PTHR22763">
    <property type="entry name" value="RING ZINC FINGER PROTEIN"/>
    <property type="match status" value="1"/>
</dbReference>
<keyword evidence="6 15" id="KW-0812">Transmembrane</keyword>
<feature type="transmembrane region" description="Helical" evidence="15">
    <location>
        <begin position="344"/>
        <end position="366"/>
    </location>
</feature>
<evidence type="ECO:0000313" key="17">
    <source>
        <dbReference type="EMBL" id="PVV03148.1"/>
    </source>
</evidence>
<keyword evidence="7" id="KW-0479">Metal-binding</keyword>
<evidence type="ECO:0000256" key="6">
    <source>
        <dbReference type="ARBA" id="ARBA00022692"/>
    </source>
</evidence>
<dbReference type="GO" id="GO:0044695">
    <property type="term" value="C:Dsc E3 ubiquitin ligase complex"/>
    <property type="evidence" value="ECO:0007669"/>
    <property type="project" value="TreeGrafter"/>
</dbReference>
<dbReference type="Proteomes" id="UP000245609">
    <property type="component" value="Unassembled WGS sequence"/>
</dbReference>
<dbReference type="InterPro" id="IPR050731">
    <property type="entry name" value="HRD1_E3_ubiq-ligases"/>
</dbReference>
<dbReference type="EMBL" id="MBFS01000272">
    <property type="protein sequence ID" value="PVV03148.1"/>
    <property type="molecule type" value="Genomic_DNA"/>
</dbReference>
<evidence type="ECO:0000256" key="11">
    <source>
        <dbReference type="ARBA" id="ARBA00022833"/>
    </source>
</evidence>
<dbReference type="Pfam" id="PF11145">
    <property type="entry name" value="DUF2921"/>
    <property type="match status" value="1"/>
</dbReference>
<keyword evidence="12 15" id="KW-1133">Transmembrane helix</keyword>
<evidence type="ECO:0000256" key="1">
    <source>
        <dbReference type="ARBA" id="ARBA00000900"/>
    </source>
</evidence>
<evidence type="ECO:0000256" key="14">
    <source>
        <dbReference type="PROSITE-ProRule" id="PRU00175"/>
    </source>
</evidence>
<keyword evidence="18" id="KW-1185">Reference proteome</keyword>
<dbReference type="STRING" id="133381.A0A2T9ZEX9"/>
<organism evidence="17 18">
    <name type="scientific">Smittium megazygosporum</name>
    <dbReference type="NCBI Taxonomy" id="133381"/>
    <lineage>
        <taxon>Eukaryota</taxon>
        <taxon>Fungi</taxon>
        <taxon>Fungi incertae sedis</taxon>
        <taxon>Zoopagomycota</taxon>
        <taxon>Kickxellomycotina</taxon>
        <taxon>Harpellomycetes</taxon>
        <taxon>Harpellales</taxon>
        <taxon>Legeriomycetaceae</taxon>
        <taxon>Smittium</taxon>
    </lineage>
</organism>
<accession>A0A2T9ZEX9</accession>
<dbReference type="InterPro" id="IPR001841">
    <property type="entry name" value="Znf_RING"/>
</dbReference>
<dbReference type="InterPro" id="IPR021319">
    <property type="entry name" value="DUF2921"/>
</dbReference>
<keyword evidence="11" id="KW-0862">Zinc</keyword>
<dbReference type="PROSITE" id="PS50089">
    <property type="entry name" value="ZF_RING_2"/>
    <property type="match status" value="1"/>
</dbReference>
<keyword evidence="9 14" id="KW-0863">Zinc-finger</keyword>
<keyword evidence="8" id="KW-0732">Signal</keyword>
<feature type="transmembrane region" description="Helical" evidence="15">
    <location>
        <begin position="305"/>
        <end position="324"/>
    </location>
</feature>
<evidence type="ECO:0000259" key="16">
    <source>
        <dbReference type="PROSITE" id="PS50089"/>
    </source>
</evidence>
<reference evidence="17 18" key="1">
    <citation type="journal article" date="2018" name="MBio">
        <title>Comparative Genomics Reveals the Core Gene Toolbox for the Fungus-Insect Symbiosis.</title>
        <authorList>
            <person name="Wang Y."/>
            <person name="Stata M."/>
            <person name="Wang W."/>
            <person name="Stajich J.E."/>
            <person name="White M.M."/>
            <person name="Moncalvo J.M."/>
        </authorList>
    </citation>
    <scope>NUCLEOTIDE SEQUENCE [LARGE SCALE GENOMIC DNA]</scope>
    <source>
        <strain evidence="17 18">SC-DP-2</strain>
    </source>
</reference>
<feature type="domain" description="RING-type" evidence="16">
    <location>
        <begin position="578"/>
        <end position="637"/>
    </location>
</feature>
<dbReference type="AlphaFoldDB" id="A0A2T9ZEX9"/>
<gene>
    <name evidence="17" type="ORF">BB560_002381</name>
</gene>
<dbReference type="Gene3D" id="3.30.40.10">
    <property type="entry name" value="Zinc/RING finger domain, C3HC4 (zinc finger)"/>
    <property type="match status" value="1"/>
</dbReference>
<dbReference type="EC" id="2.3.2.27" evidence="4"/>
<evidence type="ECO:0000256" key="10">
    <source>
        <dbReference type="ARBA" id="ARBA00022786"/>
    </source>
</evidence>
<dbReference type="PANTHER" id="PTHR22763:SF162">
    <property type="entry name" value="TRANSMEMBRANE E3 UBIQUITIN-PROTEIN LIGASE 1"/>
    <property type="match status" value="1"/>
</dbReference>
<keyword evidence="13 15" id="KW-0472">Membrane</keyword>
<dbReference type="SUPFAM" id="SSF57850">
    <property type="entry name" value="RING/U-box"/>
    <property type="match status" value="1"/>
</dbReference>
<sequence length="643" mass="73565">MRYNSFFNLLLVLLILYMFFSNESDKSKKSQKPQKLNQLDIISNFTFANSTGTTGWPHDSLVELEKLYIPESKNPSNLYYRNASGILTGSWSAKTLNETTEWFNGTLQDDYTNFTTWSNGNIYSFVSGKRTKYPLINFVKGYAKLSKELDVEYFSLEGIHLEQNGTFYLYGYKEKHFGVIKKLLNIMPDNTTFSKAKDLLIDSYKSQIDEVIFENDISPTCEFYVFGQLGALGSNISKEQLDQLEEELENPTGEMTIKIPKLTSKLYFFSPNCSAIIKTVNDTNKEGDGYGFVSGPRKQVYENKVVNFAFFAMVIAITQLLTLIHQIEFTPTPSVNSFENIVVYAYYVPPCGSLLVLIVFFIWTFCSNTQGIEDTSSLDSTESVGRLYFIFYVCLMLTMFIVYWYSNIPWTPVLYLIYIIIFVLYSLWVPQIIRNTVRGTIGGLSRRFILITSILRLTYPTYIFHFSENVFFMDSTNLIYVLYIWTLLQVLVLYLQDIFGARFFVPKRFLPETYNYHPVLSNQDEESSLAGSDAIQSEIANSEEPAHVSESLIADPQTTVQAETSTNQGGVKIINKTCAICMQPVDITSSKSKILKRINYMVTPCHHIFHSECLTNVSCANSMFAWMRIKLECPVCRAPLPPI</sequence>
<dbReference type="SMART" id="SM00184">
    <property type="entry name" value="RING"/>
    <property type="match status" value="1"/>
</dbReference>
<feature type="transmembrane region" description="Helical" evidence="15">
    <location>
        <begin position="478"/>
        <end position="499"/>
    </location>
</feature>
<dbReference type="GO" id="GO:0043161">
    <property type="term" value="P:proteasome-mediated ubiquitin-dependent protein catabolic process"/>
    <property type="evidence" value="ECO:0007669"/>
    <property type="project" value="TreeGrafter"/>
</dbReference>
<evidence type="ECO:0000256" key="7">
    <source>
        <dbReference type="ARBA" id="ARBA00022723"/>
    </source>
</evidence>
<proteinExistence type="predicted"/>
<evidence type="ECO:0000256" key="12">
    <source>
        <dbReference type="ARBA" id="ARBA00022989"/>
    </source>
</evidence>
<dbReference type="InterPro" id="IPR013083">
    <property type="entry name" value="Znf_RING/FYVE/PHD"/>
</dbReference>
<feature type="transmembrane region" description="Helical" evidence="15">
    <location>
        <begin position="412"/>
        <end position="428"/>
    </location>
</feature>
<evidence type="ECO:0000256" key="9">
    <source>
        <dbReference type="ARBA" id="ARBA00022771"/>
    </source>
</evidence>
<comment type="catalytic activity">
    <reaction evidence="1">
        <text>S-ubiquitinyl-[E2 ubiquitin-conjugating enzyme]-L-cysteine + [acceptor protein]-L-lysine = [E2 ubiquitin-conjugating enzyme]-L-cysteine + N(6)-ubiquitinyl-[acceptor protein]-L-lysine.</text>
        <dbReference type="EC" id="2.3.2.27"/>
    </reaction>
</comment>
<evidence type="ECO:0000256" key="4">
    <source>
        <dbReference type="ARBA" id="ARBA00012483"/>
    </source>
</evidence>
<dbReference type="GO" id="GO:0008270">
    <property type="term" value="F:zinc ion binding"/>
    <property type="evidence" value="ECO:0007669"/>
    <property type="project" value="UniProtKB-KW"/>
</dbReference>
<keyword evidence="10" id="KW-0833">Ubl conjugation pathway</keyword>
<dbReference type="GO" id="GO:0012505">
    <property type="term" value="C:endomembrane system"/>
    <property type="evidence" value="ECO:0007669"/>
    <property type="project" value="UniProtKB-SubCell"/>
</dbReference>
<keyword evidence="5" id="KW-0808">Transferase</keyword>
<evidence type="ECO:0000313" key="18">
    <source>
        <dbReference type="Proteomes" id="UP000245609"/>
    </source>
</evidence>
<evidence type="ECO:0000256" key="5">
    <source>
        <dbReference type="ARBA" id="ARBA00022679"/>
    </source>
</evidence>
<evidence type="ECO:0000256" key="3">
    <source>
        <dbReference type="ARBA" id="ARBA00004906"/>
    </source>
</evidence>
<evidence type="ECO:0000256" key="2">
    <source>
        <dbReference type="ARBA" id="ARBA00004127"/>
    </source>
</evidence>
<comment type="caution">
    <text evidence="17">The sequence shown here is derived from an EMBL/GenBank/DDBJ whole genome shotgun (WGS) entry which is preliminary data.</text>
</comment>
<protein>
    <recommendedName>
        <fullName evidence="4">RING-type E3 ubiquitin transferase</fullName>
        <ecNumber evidence="4">2.3.2.27</ecNumber>
    </recommendedName>
</protein>
<feature type="transmembrane region" description="Helical" evidence="15">
    <location>
        <begin position="6"/>
        <end position="22"/>
    </location>
</feature>
<feature type="transmembrane region" description="Helical" evidence="15">
    <location>
        <begin position="387"/>
        <end position="406"/>
    </location>
</feature>
<comment type="subcellular location">
    <subcellularLocation>
        <location evidence="2">Endomembrane system</location>
        <topology evidence="2">Multi-pass membrane protein</topology>
    </subcellularLocation>
</comment>
<name>A0A2T9ZEX9_9FUNG</name>
<evidence type="ECO:0000256" key="15">
    <source>
        <dbReference type="SAM" id="Phobius"/>
    </source>
</evidence>
<comment type="pathway">
    <text evidence="3">Protein modification; protein ubiquitination.</text>
</comment>
<dbReference type="OrthoDB" id="9984778at2759"/>